<dbReference type="Pfam" id="PF05729">
    <property type="entry name" value="NACHT"/>
    <property type="match status" value="1"/>
</dbReference>
<dbReference type="SUPFAM" id="SSF52540">
    <property type="entry name" value="P-loop containing nucleoside triphosphate hydrolases"/>
    <property type="match status" value="1"/>
</dbReference>
<evidence type="ECO:0000259" key="1">
    <source>
        <dbReference type="Pfam" id="PF05729"/>
    </source>
</evidence>
<organism evidence="2 3">
    <name type="scientific">Dictyobacter halimunensis</name>
    <dbReference type="NCBI Taxonomy" id="3026934"/>
    <lineage>
        <taxon>Bacteria</taxon>
        <taxon>Bacillati</taxon>
        <taxon>Chloroflexota</taxon>
        <taxon>Ktedonobacteria</taxon>
        <taxon>Ktedonobacterales</taxon>
        <taxon>Dictyobacteraceae</taxon>
        <taxon>Dictyobacter</taxon>
    </lineage>
</organism>
<dbReference type="InterPro" id="IPR007111">
    <property type="entry name" value="NACHT_NTPase"/>
</dbReference>
<reference evidence="2 3" key="1">
    <citation type="submission" date="2023-02" db="EMBL/GenBank/DDBJ databases">
        <title>Dictyobacter halimunensis sp. nov., a new member of the class Ktedonobacteria from forest soil in a geothermal area.</title>
        <authorList>
            <person name="Rachmania M.K."/>
            <person name="Ningsih F."/>
            <person name="Sakai Y."/>
            <person name="Yabe S."/>
            <person name="Yokota A."/>
            <person name="Sjamsuridzal W."/>
        </authorList>
    </citation>
    <scope>NUCLEOTIDE SEQUENCE [LARGE SCALE GENOMIC DNA]</scope>
    <source>
        <strain evidence="2 3">S3.2.2.5</strain>
    </source>
</reference>
<name>A0ABQ6G0W5_9CHLR</name>
<keyword evidence="3" id="KW-1185">Reference proteome</keyword>
<evidence type="ECO:0000313" key="2">
    <source>
        <dbReference type="EMBL" id="GLV60140.1"/>
    </source>
</evidence>
<dbReference type="RefSeq" id="WP_338257125.1">
    <property type="nucleotide sequence ID" value="NZ_BSRI01000002.1"/>
</dbReference>
<feature type="domain" description="NACHT" evidence="1">
    <location>
        <begin position="351"/>
        <end position="506"/>
    </location>
</feature>
<dbReference type="Proteomes" id="UP001344906">
    <property type="component" value="Unassembled WGS sequence"/>
</dbReference>
<protein>
    <recommendedName>
        <fullName evidence="1">NACHT domain-containing protein</fullName>
    </recommendedName>
</protein>
<gene>
    <name evidence="2" type="ORF">KDH_69630</name>
</gene>
<comment type="caution">
    <text evidence="2">The sequence shown here is derived from an EMBL/GenBank/DDBJ whole genome shotgun (WGS) entry which is preliminary data.</text>
</comment>
<dbReference type="InterPro" id="IPR027417">
    <property type="entry name" value="P-loop_NTPase"/>
</dbReference>
<dbReference type="EMBL" id="BSRI01000002">
    <property type="protein sequence ID" value="GLV60140.1"/>
    <property type="molecule type" value="Genomic_DNA"/>
</dbReference>
<accession>A0ABQ6G0W5</accession>
<dbReference type="Gene3D" id="3.40.50.300">
    <property type="entry name" value="P-loop containing nucleotide triphosphate hydrolases"/>
    <property type="match status" value="1"/>
</dbReference>
<proteinExistence type="predicted"/>
<evidence type="ECO:0000313" key="3">
    <source>
        <dbReference type="Proteomes" id="UP001344906"/>
    </source>
</evidence>
<sequence>MEETNFEVFTLTHMPSFIAVNYHRLLETQEPQEQVTLQLHIYNLVLHALTINLVSQYLFHDRDLLLSDTYLDKLLEQNFSHLTSDAWEKIFFATLRTYKDNRDLIFMPELYDFYWDTLTYPHRERTEVKAPFNRLTKATQDLLLEQRSRDNAYWQMLAQELHEHLRKILKALSFIGQYDFILVLAQDEQSYTFELHKGIQVQKSQRSLPQYTALTNGQFYLRTATEDFLSLHPLLAFLGDAIESINIGVFDRWVEHRLKYLVPAPAQSYLDEKYFKDFVYLILDAIENTRQERQKAEQLTWEELHDICEKITAGRMATVQSKYHHKLYLQRDTVQQHIQTFLADPRKRGFVLVGKSGVGKSNFLLAFAEELQQIRQDVCVLMYDGANLPVSSSTLTDIISQDFSDYLQQPIPQVWQEISKIDGINDRQIILCVDAVNENPDAAKLLRQLDELVQKNSWQWLKVVLSSRPETWKEIKRGVKLAEALYYRDPVNETAIVELESFSYSAQMDPFTQQELSEAYSKYEQEFKLKTPYRALSYQLREALRDPLQLRLLAKTYREQAIPEHVTVATLIEQYIHTVLDRKEQRFLEQQLVSLMVRENDYSNAVSEAELDAAGGALYELIYNDQLNQSFRALLDADILVLQEQGREQKIAFKYERFYEYFAGKRLASLCKAQTDQYTFFLDLIDEVNSKKGTTSKPFLWGAVRNALTEEARKSDVETFVKLCHTTKQHVKEMMVNVLINLGTGDLEQVENILRYLLPQEEKTGGIQKIRQMVKKSTEGADLRTRNARKIAIEVASQLKLRWVLQTAALQADSDVRAVAARYTYYLWQRDQAAGFEIIEYLAKMAMNGLVPHLMACESVVVLSVVIFFDHYQNTVILSRLHDIWHAMIARLFRIHESSSPWKNVTRNFVREQIISSAITVAFHLIRELPTYNMVSYPVLESFFKLEEETKALYRNLIHYLDIDGDYSREQMEQDYLAALKIDNVLVMLTVTLGLTAHACAAPHSFLPFLKQLFEAAKSDVASYPYVAMINHVAPDVLDRDPTNDEMFDFFVYTTEIARECYTRHPEKHHSRSSEAPQILSTAPYILHQYRRTGIVRTAWLEAPILAALSQRNLKYFEIMLSTDLPYVGIDRQEPHAALEALEVFFKSGDVQINHMIQVFLSRLNIYYPDAVDEFLETQGASEEFCLQVRTHEPSEKVGDLIAQKPWFFARDGLLLSPSKLRLQFLDLFEKAAECKDARTWIEYMFRELINMVYGRQILRQSK</sequence>